<dbReference type="EMBL" id="CP011541">
    <property type="protein sequence ID" value="AKK03733.1"/>
    <property type="molecule type" value="Genomic_DNA"/>
</dbReference>
<dbReference type="AlphaFoldDB" id="A0A0G3GW47"/>
<reference evidence="2 3" key="1">
    <citation type="submission" date="2015-05" db="EMBL/GenBank/DDBJ databases">
        <title>Complete genome sequence of Corynebacterium epidermidicanis DSM 45586, isolated from the skin of a dog suffering from pruritus.</title>
        <authorList>
            <person name="Ruckert C."/>
            <person name="Albersmeier A."/>
            <person name="Winkler A."/>
            <person name="Tauch A."/>
        </authorList>
    </citation>
    <scope>NUCLEOTIDE SEQUENCE [LARGE SCALE GENOMIC DNA]</scope>
    <source>
        <strain evidence="2 3">DSM 45586</strain>
    </source>
</reference>
<evidence type="ECO:0000313" key="3">
    <source>
        <dbReference type="Proteomes" id="UP000035368"/>
    </source>
</evidence>
<feature type="transmembrane region" description="Helical" evidence="1">
    <location>
        <begin position="235"/>
        <end position="254"/>
    </location>
</feature>
<accession>A0A0G3GW47</accession>
<proteinExistence type="predicted"/>
<keyword evidence="1" id="KW-0812">Transmembrane</keyword>
<dbReference type="Proteomes" id="UP000035368">
    <property type="component" value="Chromosome"/>
</dbReference>
<evidence type="ECO:0000256" key="1">
    <source>
        <dbReference type="SAM" id="Phobius"/>
    </source>
</evidence>
<feature type="transmembrane region" description="Helical" evidence="1">
    <location>
        <begin position="260"/>
        <end position="277"/>
    </location>
</feature>
<sequence length="343" mass="37700">MWHHLSLEYVRNTPDVRNPFHHVWPVGNGHCASQCYSILSERVGAEIIGETAESDLATIQGELEAPIRVDLFLHGAPKEYPEGALQRTFNFNPQYETRGALIVASSSAASLIPDTVDQNETRRILEHGGAVVAHSDGRLELLDQAKTDLDGEILITPETAESLGLETTPYGSLFAGGNRISLLDSLVHFNETNTILVRNQHLTGVEPYFITLGAFALVCSLLVGSLLSRSRKVPAIAVSLSTVILVLSQSPSWLPTWELIMWWVSICTITAVSFTPPRFRWGGAVSRNCSVILPSPPAGFGDKTGNHWLDLSDRVSFESKSVTQSKMSQFGSKLQYNYPNIAW</sequence>
<dbReference type="KEGG" id="cei:CEPID_09440"/>
<organism evidence="2 3">
    <name type="scientific">Corynebacterium epidermidicanis</name>
    <dbReference type="NCBI Taxonomy" id="1050174"/>
    <lineage>
        <taxon>Bacteria</taxon>
        <taxon>Bacillati</taxon>
        <taxon>Actinomycetota</taxon>
        <taxon>Actinomycetes</taxon>
        <taxon>Mycobacteriales</taxon>
        <taxon>Corynebacteriaceae</taxon>
        <taxon>Corynebacterium</taxon>
    </lineage>
</organism>
<keyword evidence="1" id="KW-1133">Transmembrane helix</keyword>
<evidence type="ECO:0000313" key="2">
    <source>
        <dbReference type="EMBL" id="AKK03733.1"/>
    </source>
</evidence>
<keyword evidence="3" id="KW-1185">Reference proteome</keyword>
<keyword evidence="1" id="KW-0472">Membrane</keyword>
<name>A0A0G3GW47_9CORY</name>
<protein>
    <submittedName>
        <fullName evidence="2">Uncharacterized protein</fullName>
    </submittedName>
</protein>
<gene>
    <name evidence="2" type="ORF">CEPID_09440</name>
</gene>
<dbReference type="PATRIC" id="fig|1050174.4.peg.1900"/>
<feature type="transmembrane region" description="Helical" evidence="1">
    <location>
        <begin position="208"/>
        <end position="228"/>
    </location>
</feature>
<dbReference type="RefSeq" id="WP_047240714.1">
    <property type="nucleotide sequence ID" value="NZ_CP011541.1"/>
</dbReference>